<reference evidence="5 7" key="1">
    <citation type="submission" date="2020-01" db="EMBL/GenBank/DDBJ databases">
        <authorList>
            <consortium name="DOE Joint Genome Institute"/>
            <person name="Haridas S."/>
            <person name="Albert R."/>
            <person name="Binder M."/>
            <person name="Bloem J."/>
            <person name="Labutti K."/>
            <person name="Salamov A."/>
            <person name="Andreopoulos B."/>
            <person name="Baker S.E."/>
            <person name="Barry K."/>
            <person name="Bills G."/>
            <person name="Bluhm B.H."/>
            <person name="Cannon C."/>
            <person name="Castanera R."/>
            <person name="Culley D.E."/>
            <person name="Daum C."/>
            <person name="Ezra D."/>
            <person name="Gonzalez J.B."/>
            <person name="Henrissat B."/>
            <person name="Kuo A."/>
            <person name="Liang C."/>
            <person name="Lipzen A."/>
            <person name="Lutzoni F."/>
            <person name="Magnuson J."/>
            <person name="Mondo S."/>
            <person name="Nolan M."/>
            <person name="Ohm R."/>
            <person name="Pangilinan J."/>
            <person name="Park H.-J."/>
            <person name="Ramirez L."/>
            <person name="Alfaro M."/>
            <person name="Sun H."/>
            <person name="Tritt A."/>
            <person name="Yoshinaga Y."/>
            <person name="Zwiers L.-H."/>
            <person name="Turgeon B.G."/>
            <person name="Goodwin S.B."/>
            <person name="Spatafora J.W."/>
            <person name="Crous P.W."/>
            <person name="Grigoriev I.V."/>
        </authorList>
    </citation>
    <scope>NUCLEOTIDE SEQUENCE</scope>
    <source>
        <strain evidence="5 7">CBS 781.70</strain>
    </source>
</reference>
<sequence length="1190" mass="134281">MEKPRKRELRDLNAGAWTGEKDLYPVHATLDSSMKKNTTFIKRLRTSITASTQSTFLSEVSSLSLTKYLSEILSACYEGLCKLKNPADIAAAVEIVSALHQRFGPDDFTKYLGWFLGRGLATPERTVLKALAPDVREKEEKERLARQRVLLRVVTELWLVGVLRSLEDVARPEEAAAASAGKGKDGPLPGESLGGKKSIPNGAKAHGQLDAEPFPLEVLKDMLGHDRDHVNLPLVVLFVKSFSWDILGAKISSADGRKTVNEDGVIVAGTTAKGEDSASSGEDDITSQDPPMTSPELRERFCNILNRYFEDVKSHIVRDQRHLNQQSRRNAEAYVKSGEVFEDRQANYEKMVKAQEKLISNAQILAEAVGGEIPDLKERDASQQLGDGSIGLVKAGDYLRGQGDGAGIWEDEEERRFYENLIDLKDRVPAILLETKKKKTDVDEPVGKKAEGKDSEDADQKPTGESEDAKSAADTEDQSTAIANKSVGAQVDILLAQLPEMTNKDMVDEIAIQFCFLNSKASRNRMIKAVQDIPKGRTDLLPLYSRLVATLAKYMPDISQGIVSHLDEEFKSLQRRKQKEFLGQVRMMNVRYLAELTKFGVVPEHIIFHCLRVCLDDFSRMNIEIMSTLMENCGRYLIRNPDTSVRMSSFLETVQRKKSAQHLGQQERMLIENACYYVNPPERAAIEQKERTPIELFLRKLIYLELKRGTLDKVGKQIRKMHWEEPEVVAVLRKIFSRPGKLKYSNIHLLAVMLGMLNRYHQDFAISVVDDLLESIIFGLELNDFKFNQRRIAEVKYLGELYIYRMVDSPVIFDTLYKIVTYGHEDGIPNPGKYSPLDQQDDFFRIRLVCNVLETCGVYYSKGAAKKKLDFFLTFFQYYIHTKAPMPMDIEFVVQDGYAATRPQWKLATSIEQASKEFADAVKQNYQSTGPEKPTEADEAEDSSASEDGVDDDRLDVEDIDDDNSSEGEDGNEVEEEVREEHDESEDEDDEDEEENIVVTRPEDERDPELEADFDRELAKMMAESLDSRKADRKPVFDVPLPIRRSQQRDPSTALDEGASEKPEVHVEQSTMVKFSLLSKRGNKQQTKAIDLPSDSSFAVAMRTQQQAEREEQQRIKNLVLNYDLRNDDTDGEDALSIPHLPPNLNRKRSRPEPAQWRSSARGVKRVGAGRGGVPSAGDENRTPRSRTSS</sequence>
<feature type="domain" description="MIF4G" evidence="4">
    <location>
        <begin position="696"/>
        <end position="904"/>
    </location>
</feature>
<evidence type="ECO:0000313" key="7">
    <source>
        <dbReference type="RefSeq" id="XP_033533418.1"/>
    </source>
</evidence>
<dbReference type="GeneID" id="54421898"/>
<dbReference type="InterPro" id="IPR039762">
    <property type="entry name" value="Nmd2/UPF2"/>
</dbReference>
<feature type="region of interest" description="Disordered" evidence="3">
    <location>
        <begin position="272"/>
        <end position="295"/>
    </location>
</feature>
<dbReference type="GO" id="GO:0005737">
    <property type="term" value="C:cytoplasm"/>
    <property type="evidence" value="ECO:0007669"/>
    <property type="project" value="UniProtKB-SubCell"/>
</dbReference>
<dbReference type="AlphaFoldDB" id="A0A6G1G0Z9"/>
<evidence type="ECO:0000256" key="1">
    <source>
        <dbReference type="ARBA" id="ARBA00004496"/>
    </source>
</evidence>
<feature type="compositionally biased region" description="Basic and acidic residues" evidence="3">
    <location>
        <begin position="440"/>
        <end position="473"/>
    </location>
</feature>
<organism evidence="5">
    <name type="scientific">Eremomyces bilateralis CBS 781.70</name>
    <dbReference type="NCBI Taxonomy" id="1392243"/>
    <lineage>
        <taxon>Eukaryota</taxon>
        <taxon>Fungi</taxon>
        <taxon>Dikarya</taxon>
        <taxon>Ascomycota</taxon>
        <taxon>Pezizomycotina</taxon>
        <taxon>Dothideomycetes</taxon>
        <taxon>Dothideomycetes incertae sedis</taxon>
        <taxon>Eremomycetales</taxon>
        <taxon>Eremomycetaceae</taxon>
        <taxon>Eremomyces</taxon>
    </lineage>
</organism>
<dbReference type="InterPro" id="IPR003890">
    <property type="entry name" value="MIF4G-like_typ-3"/>
</dbReference>
<dbReference type="InterPro" id="IPR016024">
    <property type="entry name" value="ARM-type_fold"/>
</dbReference>
<dbReference type="Pfam" id="PF04050">
    <property type="entry name" value="Upf2"/>
    <property type="match status" value="1"/>
</dbReference>
<keyword evidence="2" id="KW-0963">Cytoplasm</keyword>
<name>A0A6G1G0Z9_9PEZI</name>
<dbReference type="GO" id="GO:0035145">
    <property type="term" value="C:exon-exon junction complex"/>
    <property type="evidence" value="ECO:0007669"/>
    <property type="project" value="TreeGrafter"/>
</dbReference>
<dbReference type="PANTHER" id="PTHR12839">
    <property type="entry name" value="NONSENSE-MEDIATED MRNA DECAY PROTEIN 2 UP-FRAMESHIFT SUPPRESSOR 2"/>
    <property type="match status" value="1"/>
</dbReference>
<feature type="region of interest" description="Disordered" evidence="3">
    <location>
        <begin position="177"/>
        <end position="208"/>
    </location>
</feature>
<feature type="domain" description="MIF4G" evidence="4">
    <location>
        <begin position="491"/>
        <end position="681"/>
    </location>
</feature>
<reference evidence="7" key="3">
    <citation type="submission" date="2025-04" db="UniProtKB">
        <authorList>
            <consortium name="RefSeq"/>
        </authorList>
    </citation>
    <scope>IDENTIFICATION</scope>
    <source>
        <strain evidence="7">CBS 781.70</strain>
    </source>
</reference>
<feature type="region of interest" description="Disordered" evidence="3">
    <location>
        <begin position="439"/>
        <end position="478"/>
    </location>
</feature>
<feature type="compositionally biased region" description="Basic and acidic residues" evidence="3">
    <location>
        <begin position="1026"/>
        <end position="1036"/>
    </location>
</feature>
<feature type="region of interest" description="Disordered" evidence="3">
    <location>
        <begin position="927"/>
        <end position="1068"/>
    </location>
</feature>
<evidence type="ECO:0000259" key="4">
    <source>
        <dbReference type="SMART" id="SM00543"/>
    </source>
</evidence>
<keyword evidence="6" id="KW-1185">Reference proteome</keyword>
<evidence type="ECO:0000256" key="3">
    <source>
        <dbReference type="SAM" id="MobiDB-lite"/>
    </source>
</evidence>
<comment type="subcellular location">
    <subcellularLocation>
        <location evidence="1">Cytoplasm</location>
    </subcellularLocation>
</comment>
<dbReference type="PANTHER" id="PTHR12839:SF7">
    <property type="entry name" value="REGULATOR OF NONSENSE TRANSCRIPTS 2"/>
    <property type="match status" value="1"/>
</dbReference>
<dbReference type="InterPro" id="IPR007193">
    <property type="entry name" value="Upf2/Nmd2_C"/>
</dbReference>
<dbReference type="EMBL" id="ML975160">
    <property type="protein sequence ID" value="KAF1811787.1"/>
    <property type="molecule type" value="Genomic_DNA"/>
</dbReference>
<feature type="region of interest" description="Disordered" evidence="3">
    <location>
        <begin position="1126"/>
        <end position="1190"/>
    </location>
</feature>
<dbReference type="Pfam" id="PF02854">
    <property type="entry name" value="MIF4G"/>
    <property type="match status" value="2"/>
</dbReference>
<dbReference type="Gene3D" id="1.25.40.180">
    <property type="match status" value="3"/>
</dbReference>
<dbReference type="GO" id="GO:0003723">
    <property type="term" value="F:RNA binding"/>
    <property type="evidence" value="ECO:0007669"/>
    <property type="project" value="InterPro"/>
</dbReference>
<gene>
    <name evidence="5 7" type="ORF">P152DRAFT_474511</name>
</gene>
<dbReference type="OrthoDB" id="27832at2759"/>
<dbReference type="Proteomes" id="UP000504638">
    <property type="component" value="Unplaced"/>
</dbReference>
<dbReference type="GO" id="GO:0000184">
    <property type="term" value="P:nuclear-transcribed mRNA catabolic process, nonsense-mediated decay"/>
    <property type="evidence" value="ECO:0007669"/>
    <property type="project" value="InterPro"/>
</dbReference>
<evidence type="ECO:0000313" key="6">
    <source>
        <dbReference type="Proteomes" id="UP000504638"/>
    </source>
</evidence>
<dbReference type="SMART" id="SM00543">
    <property type="entry name" value="MIF4G"/>
    <property type="match status" value="2"/>
</dbReference>
<reference evidence="7" key="2">
    <citation type="submission" date="2020-04" db="EMBL/GenBank/DDBJ databases">
        <authorList>
            <consortium name="NCBI Genome Project"/>
        </authorList>
    </citation>
    <scope>NUCLEOTIDE SEQUENCE</scope>
    <source>
        <strain evidence="7">CBS 781.70</strain>
    </source>
</reference>
<dbReference type="FunFam" id="1.25.40.180:FF:000037">
    <property type="entry name" value="Nonsense-mediated mRNA decay factor (Upf2)"/>
    <property type="match status" value="1"/>
</dbReference>
<protein>
    <submittedName>
        <fullName evidence="5 7">Nonsense-mediated mRNA decay factor</fullName>
    </submittedName>
</protein>
<dbReference type="FunFam" id="1.25.40.180:FF:000052">
    <property type="entry name" value="Nonsense-mediated mRNA decay factor"/>
    <property type="match status" value="1"/>
</dbReference>
<evidence type="ECO:0000256" key="2">
    <source>
        <dbReference type="ARBA" id="ARBA00022490"/>
    </source>
</evidence>
<dbReference type="SUPFAM" id="SSF48371">
    <property type="entry name" value="ARM repeat"/>
    <property type="match status" value="2"/>
</dbReference>
<dbReference type="Gene3D" id="4.10.80.160">
    <property type="match status" value="1"/>
</dbReference>
<accession>A0A6G1G0Z9</accession>
<feature type="compositionally biased region" description="Acidic residues" evidence="3">
    <location>
        <begin position="937"/>
        <end position="996"/>
    </location>
</feature>
<dbReference type="RefSeq" id="XP_033533418.1">
    <property type="nucleotide sequence ID" value="XM_033681328.1"/>
</dbReference>
<evidence type="ECO:0000313" key="5">
    <source>
        <dbReference type="EMBL" id="KAF1811787.1"/>
    </source>
</evidence>
<proteinExistence type="predicted"/>